<feature type="region of interest" description="Disordered" evidence="1">
    <location>
        <begin position="126"/>
        <end position="146"/>
    </location>
</feature>
<evidence type="ECO:0000256" key="1">
    <source>
        <dbReference type="SAM" id="MobiDB-lite"/>
    </source>
</evidence>
<protein>
    <submittedName>
        <fullName evidence="3">NAD-dependent dehydratase</fullName>
    </submittedName>
</protein>
<dbReference type="EMBL" id="PNYA01000028">
    <property type="protein sequence ID" value="PMS15855.1"/>
    <property type="molecule type" value="Genomic_DNA"/>
</dbReference>
<dbReference type="InterPro" id="IPR050177">
    <property type="entry name" value="Lipid_A_modif_metabolic_enz"/>
</dbReference>
<dbReference type="Proteomes" id="UP000235616">
    <property type="component" value="Unassembled WGS sequence"/>
</dbReference>
<dbReference type="Pfam" id="PF01370">
    <property type="entry name" value="Epimerase"/>
    <property type="match status" value="1"/>
</dbReference>
<keyword evidence="4" id="KW-1185">Reference proteome</keyword>
<evidence type="ECO:0000313" key="4">
    <source>
        <dbReference type="Proteomes" id="UP000235616"/>
    </source>
</evidence>
<dbReference type="SUPFAM" id="SSF51735">
    <property type="entry name" value="NAD(P)-binding Rossmann-fold domains"/>
    <property type="match status" value="1"/>
</dbReference>
<comment type="caution">
    <text evidence="3">The sequence shown here is derived from an EMBL/GenBank/DDBJ whole genome shotgun (WGS) entry which is preliminary data.</text>
</comment>
<dbReference type="OrthoDB" id="9801056at2"/>
<dbReference type="InterPro" id="IPR036291">
    <property type="entry name" value="NAD(P)-bd_dom_sf"/>
</dbReference>
<dbReference type="PANTHER" id="PTHR43245:SF58">
    <property type="entry name" value="BLL5923 PROTEIN"/>
    <property type="match status" value="1"/>
</dbReference>
<dbReference type="InterPro" id="IPR001509">
    <property type="entry name" value="Epimerase_deHydtase"/>
</dbReference>
<dbReference type="Gene3D" id="3.40.50.720">
    <property type="entry name" value="NAD(P)-binding Rossmann-like Domain"/>
    <property type="match status" value="1"/>
</dbReference>
<gene>
    <name evidence="3" type="ORF">C0Z18_25620</name>
</gene>
<organism evidence="3 4">
    <name type="scientific">Trinickia dabaoshanensis</name>
    <dbReference type="NCBI Taxonomy" id="564714"/>
    <lineage>
        <taxon>Bacteria</taxon>
        <taxon>Pseudomonadati</taxon>
        <taxon>Pseudomonadota</taxon>
        <taxon>Betaproteobacteria</taxon>
        <taxon>Burkholderiales</taxon>
        <taxon>Burkholderiaceae</taxon>
        <taxon>Trinickia</taxon>
    </lineage>
</organism>
<name>A0A2N7VFD4_9BURK</name>
<dbReference type="CDD" id="cd05232">
    <property type="entry name" value="UDP_G4E_4_SDR_e"/>
    <property type="match status" value="1"/>
</dbReference>
<sequence>MKHIVVTGANGFVGRALSGALLEAGHAVTGLIRSDAQCIDGVRRWVHARPDFDGLEQAWPTDVDADCVVHLAARVHVMRDTAADPLAIYRATNVEGSLRVARAAKARGAKRFVFVSSIKAVAERDGGVPLRESDPPRPEDAYGRSKQEAETALREFGARTGLEIVIVRPPLVYGPGVRANFLQLIRAIAGGIPLPLGAVAAQRSLVYVGNLVDALVACAIDPRAANECFHVADGRDLSVSELAEAIGRHLHRRARLVPVPVAWLRAAGRLLGRADQVSRLVDGLRVDTAHLRATLGWNPPYTVDEGLAATANWYRATY</sequence>
<evidence type="ECO:0000259" key="2">
    <source>
        <dbReference type="Pfam" id="PF01370"/>
    </source>
</evidence>
<feature type="domain" description="NAD-dependent epimerase/dehydratase" evidence="2">
    <location>
        <begin position="4"/>
        <end position="224"/>
    </location>
</feature>
<dbReference type="PANTHER" id="PTHR43245">
    <property type="entry name" value="BIFUNCTIONAL POLYMYXIN RESISTANCE PROTEIN ARNA"/>
    <property type="match status" value="1"/>
</dbReference>
<reference evidence="3 4" key="1">
    <citation type="submission" date="2018-01" db="EMBL/GenBank/DDBJ databases">
        <title>Whole genome analyses suggest that Burkholderia sensu lato contains two further novel genera in the rhizoxinica-symbiotica group Mycetohabitans gen. nov., and Trinickia gen. nov.: implications for the evolution of diazotrophy and nodulation in the Burkholderiaceae.</title>
        <authorList>
            <person name="Estrada-de los Santos P."/>
            <person name="Palmer M."/>
            <person name="Chavez-Ramirez B."/>
            <person name="Beukes C."/>
            <person name="Steenkamp E.T."/>
            <person name="Hirsch A.M."/>
            <person name="Manyaka P."/>
            <person name="Maluk M."/>
            <person name="Lafos M."/>
            <person name="Crook M."/>
            <person name="Gross E."/>
            <person name="Simon M.F."/>
            <person name="Bueno dos Reis Junior F."/>
            <person name="Poole P.S."/>
            <person name="Venter S.N."/>
            <person name="James E.K."/>
        </authorList>
    </citation>
    <scope>NUCLEOTIDE SEQUENCE [LARGE SCALE GENOMIC DNA]</scope>
    <source>
        <strain evidence="3 4">GIMN1.004</strain>
    </source>
</reference>
<evidence type="ECO:0000313" key="3">
    <source>
        <dbReference type="EMBL" id="PMS15855.1"/>
    </source>
</evidence>
<proteinExistence type="predicted"/>
<dbReference type="RefSeq" id="WP_102648265.1">
    <property type="nucleotide sequence ID" value="NZ_PNYA01000028.1"/>
</dbReference>
<accession>A0A2N7VFD4</accession>
<dbReference type="AlphaFoldDB" id="A0A2N7VFD4"/>